<dbReference type="SUPFAM" id="SSF54106">
    <property type="entry name" value="LysM domain"/>
    <property type="match status" value="3"/>
</dbReference>
<sequence>MRPAYRLFILLVCAVALAALPISAAQAQGGGTYVVQPGDTLFSIAARFGVSLSELATINGIYDIHRLFVGQVLVLPTRTVVPSPVQPVLQPIIVQPIYSPVITSFTSYTVQRGDTLALIAARFGTTVAAILSVNGISDPNRIFVGQRLSIPRTTAAPVVSSTPLGRRLYVVQPGDNLFSIGARFQRNIYDIARANGLLNLNHIFVGQVLVIP</sequence>
<name>A0A2M8PDG2_9CHLR</name>
<feature type="signal peptide" evidence="1">
    <location>
        <begin position="1"/>
        <end position="18"/>
    </location>
</feature>
<dbReference type="GO" id="GO:0008932">
    <property type="term" value="F:lytic endotransglycosylase activity"/>
    <property type="evidence" value="ECO:0007669"/>
    <property type="project" value="TreeGrafter"/>
</dbReference>
<accession>A0A2M8PDG2</accession>
<dbReference type="Proteomes" id="UP000229681">
    <property type="component" value="Unassembled WGS sequence"/>
</dbReference>
<evidence type="ECO:0000256" key="1">
    <source>
        <dbReference type="SAM" id="SignalP"/>
    </source>
</evidence>
<reference evidence="5 6" key="1">
    <citation type="submission" date="2017-11" db="EMBL/GenBank/DDBJ databases">
        <title>Evolution of Phototrophy in the Chloroflexi Phylum Driven by Horizontal Gene Transfer.</title>
        <authorList>
            <person name="Ward L.M."/>
            <person name="Hemp J."/>
            <person name="Shih P.M."/>
            <person name="Mcglynn S.E."/>
            <person name="Fischer W."/>
        </authorList>
    </citation>
    <scope>NUCLEOTIDE SEQUENCE [LARGE SCALE GENOMIC DNA]</scope>
    <source>
        <strain evidence="4">CP1_1M</strain>
        <strain evidence="3">JP3_13</strain>
    </source>
</reference>
<dbReference type="SMART" id="SM00257">
    <property type="entry name" value="LysM"/>
    <property type="match status" value="3"/>
</dbReference>
<proteinExistence type="predicted"/>
<dbReference type="PANTHER" id="PTHR33734:SF22">
    <property type="entry name" value="MEMBRANE-BOUND LYTIC MUREIN TRANSGLYCOSYLASE D"/>
    <property type="match status" value="1"/>
</dbReference>
<dbReference type="CDD" id="cd00118">
    <property type="entry name" value="LysM"/>
    <property type="match status" value="3"/>
</dbReference>
<protein>
    <recommendedName>
        <fullName evidence="2">LysM domain-containing protein</fullName>
    </recommendedName>
</protein>
<dbReference type="InterPro" id="IPR018392">
    <property type="entry name" value="LysM"/>
</dbReference>
<feature type="domain" description="LysM" evidence="2">
    <location>
        <begin position="31"/>
        <end position="75"/>
    </location>
</feature>
<organism evidence="3 6">
    <name type="scientific">Candidatus Thermofonsia Clade 1 bacterium</name>
    <dbReference type="NCBI Taxonomy" id="2364210"/>
    <lineage>
        <taxon>Bacteria</taxon>
        <taxon>Bacillati</taxon>
        <taxon>Chloroflexota</taxon>
        <taxon>Candidatus Thermofontia</taxon>
        <taxon>Candidatus Thermofonsia Clade 1</taxon>
    </lineage>
</organism>
<feature type="chain" id="PRO_5036044306" description="LysM domain-containing protein" evidence="1">
    <location>
        <begin position="19"/>
        <end position="212"/>
    </location>
</feature>
<dbReference type="InterPro" id="IPR036779">
    <property type="entry name" value="LysM_dom_sf"/>
</dbReference>
<dbReference type="PANTHER" id="PTHR33734">
    <property type="entry name" value="LYSM DOMAIN-CONTAINING GPI-ANCHORED PROTEIN 2"/>
    <property type="match status" value="1"/>
</dbReference>
<evidence type="ECO:0000313" key="5">
    <source>
        <dbReference type="Proteomes" id="UP000228947"/>
    </source>
</evidence>
<dbReference type="Gene3D" id="3.10.350.10">
    <property type="entry name" value="LysM domain"/>
    <property type="match status" value="3"/>
</dbReference>
<gene>
    <name evidence="3" type="ORF">CUN49_09780</name>
    <name evidence="4" type="ORF">CUN50_03540</name>
</gene>
<evidence type="ECO:0000259" key="2">
    <source>
        <dbReference type="PROSITE" id="PS51782"/>
    </source>
</evidence>
<dbReference type="EMBL" id="PGTL01000013">
    <property type="protein sequence ID" value="PJF42586.1"/>
    <property type="molecule type" value="Genomic_DNA"/>
</dbReference>
<evidence type="ECO:0000313" key="6">
    <source>
        <dbReference type="Proteomes" id="UP000229681"/>
    </source>
</evidence>
<dbReference type="AlphaFoldDB" id="A0A2M8PDG2"/>
<dbReference type="PROSITE" id="PS51782">
    <property type="entry name" value="LYSM"/>
    <property type="match status" value="3"/>
</dbReference>
<feature type="domain" description="LysM" evidence="2">
    <location>
        <begin position="167"/>
        <end position="211"/>
    </location>
</feature>
<feature type="domain" description="LysM" evidence="2">
    <location>
        <begin position="106"/>
        <end position="150"/>
    </location>
</feature>
<keyword evidence="1" id="KW-0732">Signal</keyword>
<evidence type="ECO:0000313" key="4">
    <source>
        <dbReference type="EMBL" id="PJF42586.1"/>
    </source>
</evidence>
<dbReference type="Proteomes" id="UP000228947">
    <property type="component" value="Unassembled WGS sequence"/>
</dbReference>
<dbReference type="EMBL" id="PGTM01000134">
    <property type="protein sequence ID" value="PJF35587.1"/>
    <property type="molecule type" value="Genomic_DNA"/>
</dbReference>
<comment type="caution">
    <text evidence="3">The sequence shown here is derived from an EMBL/GenBank/DDBJ whole genome shotgun (WGS) entry which is preliminary data.</text>
</comment>
<dbReference type="Pfam" id="PF01476">
    <property type="entry name" value="LysM"/>
    <property type="match status" value="3"/>
</dbReference>
<evidence type="ECO:0000313" key="3">
    <source>
        <dbReference type="EMBL" id="PJF35587.1"/>
    </source>
</evidence>